<sequence>EQLDGAQSKHERRCPPCMLQCGGQPGSDGQPGPPTDLLCLYVPPPETWETMLPRSGAARPSPQCSCGGEEDAFTDLVPIVRRQALAASAPAAGGPETPAKTKVQTTEWLFKPRDGRAVVVFAAPRFGAPLTGHTLKPGERFRAAEVQESGEEGGLRFLRLADHRGGWVVDREPGHEMCYRLSDGLDELWMYAPANGKPMGIRGEPHVWGARTGGSLSPGQTFRVSEIRAGDSGVLFLRLSDGQGWVFDEKFSAPFDGELGSPRGYSALLSPRRGVKAELVWAEAPDGVLCKRVLDETWICQPARRRPVPILESPHIGAEKTGYKMHPQETFKVVEIEAGAGADASVLFLRLADGRGWLFDEHPDLGRMCSRVRNIATRTTLLTEAANKISVQSIKDFRIGGIVEIVSASGTERGTIKDIQEFKREITLSRALVHVHPAGSSVTAQHAKPARWF</sequence>
<evidence type="ECO:0000313" key="1">
    <source>
        <dbReference type="EMBL" id="CAK0865741.1"/>
    </source>
</evidence>
<evidence type="ECO:0000313" key="2">
    <source>
        <dbReference type="Proteomes" id="UP001189429"/>
    </source>
</evidence>
<dbReference type="EMBL" id="CAUYUJ010016481">
    <property type="protein sequence ID" value="CAK0865741.1"/>
    <property type="molecule type" value="Genomic_DNA"/>
</dbReference>
<feature type="non-terminal residue" evidence="1">
    <location>
        <position position="1"/>
    </location>
</feature>
<accession>A0ABN9V067</accession>
<protein>
    <submittedName>
        <fullName evidence="1">Uncharacterized protein</fullName>
    </submittedName>
</protein>
<comment type="caution">
    <text evidence="1">The sequence shown here is derived from an EMBL/GenBank/DDBJ whole genome shotgun (WGS) entry which is preliminary data.</text>
</comment>
<reference evidence="1" key="1">
    <citation type="submission" date="2023-10" db="EMBL/GenBank/DDBJ databases">
        <authorList>
            <person name="Chen Y."/>
            <person name="Shah S."/>
            <person name="Dougan E. K."/>
            <person name="Thang M."/>
            <person name="Chan C."/>
        </authorList>
    </citation>
    <scope>NUCLEOTIDE SEQUENCE [LARGE SCALE GENOMIC DNA]</scope>
</reference>
<gene>
    <name evidence="1" type="ORF">PCOR1329_LOCUS53183</name>
</gene>
<proteinExistence type="predicted"/>
<name>A0ABN9V067_9DINO</name>
<dbReference type="Proteomes" id="UP001189429">
    <property type="component" value="Unassembled WGS sequence"/>
</dbReference>
<keyword evidence="2" id="KW-1185">Reference proteome</keyword>
<organism evidence="1 2">
    <name type="scientific">Prorocentrum cordatum</name>
    <dbReference type="NCBI Taxonomy" id="2364126"/>
    <lineage>
        <taxon>Eukaryota</taxon>
        <taxon>Sar</taxon>
        <taxon>Alveolata</taxon>
        <taxon>Dinophyceae</taxon>
        <taxon>Prorocentrales</taxon>
        <taxon>Prorocentraceae</taxon>
        <taxon>Prorocentrum</taxon>
    </lineage>
</organism>